<dbReference type="EMBL" id="KU873925">
    <property type="protein sequence ID" value="AND75030.1"/>
    <property type="molecule type" value="Genomic_DNA"/>
</dbReference>
<gene>
    <name evidence="1" type="ORF">pf16_107</name>
</gene>
<name>A0A1S5R633_9CAUD</name>
<proteinExistence type="predicted"/>
<dbReference type="OrthoDB" id="10804at10239"/>
<evidence type="ECO:0000313" key="2">
    <source>
        <dbReference type="Proteomes" id="UP000225821"/>
    </source>
</evidence>
<evidence type="ECO:0008006" key="3">
    <source>
        <dbReference type="Google" id="ProtNLM"/>
    </source>
</evidence>
<evidence type="ECO:0000313" key="1">
    <source>
        <dbReference type="EMBL" id="AND75030.1"/>
    </source>
</evidence>
<organism evidence="1 2">
    <name type="scientific">Pseudomonas phage pf16</name>
    <dbReference type="NCBI Taxonomy" id="1815630"/>
    <lineage>
        <taxon>Viruses</taxon>
        <taxon>Duplodnaviria</taxon>
        <taxon>Heunggongvirae</taxon>
        <taxon>Uroviricota</taxon>
        <taxon>Caudoviricetes</taxon>
        <taxon>Chakrabartyvirus</taxon>
        <taxon>Chakrabartyvirus pf16</taxon>
    </lineage>
</organism>
<dbReference type="InterPro" id="IPR057966">
    <property type="entry name" value="T4_SCAF"/>
</dbReference>
<accession>A0A1S5R633</accession>
<reference evidence="1 2" key="1">
    <citation type="submission" date="2016-03" db="EMBL/GenBank/DDBJ databases">
        <title>Characterisation of pf16 and phiPMW: Two novel phages infecting Pseudomonas putida PpG1.</title>
        <authorList>
            <person name="Magill D.J."/>
            <person name="Krylov V.N."/>
            <person name="Shaburova O.V."/>
            <person name="Allen C.C.R."/>
            <person name="McGrath J.W."/>
            <person name="Quinn J.P."/>
            <person name="Kulakov L.A."/>
        </authorList>
    </citation>
    <scope>NUCLEOTIDE SEQUENCE [LARGE SCALE GENOMIC DNA]</scope>
</reference>
<dbReference type="Pfam" id="PF25623">
    <property type="entry name" value="T4_CASP"/>
    <property type="match status" value="1"/>
</dbReference>
<sequence length="251" mass="28020">MSEHIKALFEGQELSEEFKAKAGTIFAAALDEQAKQIRESVTAELQEAFETRTQARLEELEKLSETYIQEQVLPQVDKYVAAAIAEWREENKVALVGEAKVGLAESFLSGLVGLAESHNLNLPQGTVDQIGVLEGQIAGLKENLTTLTDKNIELQTENRKFKMSQIIGEATVKLSENQKETFAPVVEKVEYKNDEQFTTAVKSLVESYFPAQVDQTQQTPVNEQVQQPHQKPLNENATYERHLFDALGLNG</sequence>
<protein>
    <recommendedName>
        <fullName evidence="3">Prohead core scaffold protein</fullName>
    </recommendedName>
</protein>
<dbReference type="Proteomes" id="UP000225821">
    <property type="component" value="Segment"/>
</dbReference>
<keyword evidence="2" id="KW-1185">Reference proteome</keyword>